<sequence length="258" mass="29084">MIAEPQMKIVNAHLANSITDQGMLKEPNALGYIAITAEVELPSIWSSNSTKKQQLLAKLKSMCRELRGSSEAIRRADIFDAFIIPPGTAAGKRLIEEKSYSVHVAKFDIVILIECASVEEALVIRETVAVEAIVSLTRLGSSYMDVIVYKNPKRIDEVSKDTKGVFLFNYFYAQDTQTLLDVWEYTAGWWTKNAKLTNSTPLQPVTAGSPYHLINHCRWDRLIDVLPSLIFKPSMKRFVLKNFTENNIVAMPVLYRLA</sequence>
<name>A0A2K8KPV2_9GAMM</name>
<dbReference type="AlphaFoldDB" id="A0A2K8KPV2"/>
<dbReference type="EMBL" id="CP011797">
    <property type="protein sequence ID" value="ATX75891.1"/>
    <property type="molecule type" value="Genomic_DNA"/>
</dbReference>
<dbReference type="Proteomes" id="UP000229757">
    <property type="component" value="Chromosome"/>
</dbReference>
<proteinExistence type="predicted"/>
<protein>
    <submittedName>
        <fullName evidence="1">Uncharacterized protein</fullName>
    </submittedName>
</protein>
<organism evidence="1 2">
    <name type="scientific">Reinekea forsetii</name>
    <dbReference type="NCBI Taxonomy" id="1336806"/>
    <lineage>
        <taxon>Bacteria</taxon>
        <taxon>Pseudomonadati</taxon>
        <taxon>Pseudomonadota</taxon>
        <taxon>Gammaproteobacteria</taxon>
        <taxon>Oceanospirillales</taxon>
        <taxon>Saccharospirillaceae</taxon>
        <taxon>Reinekea</taxon>
    </lineage>
</organism>
<keyword evidence="2" id="KW-1185">Reference proteome</keyword>
<reference evidence="1 2" key="1">
    <citation type="journal article" date="2017" name="Environ. Microbiol.">
        <title>Genomic and physiological analyses of 'Reinekea forsetii' reveal a versatile opportunistic lifestyle during spring algae blooms.</title>
        <authorList>
            <person name="Avci B."/>
            <person name="Hahnke R.L."/>
            <person name="Chafee M."/>
            <person name="Fischer T."/>
            <person name="Gruber-Vodicka H."/>
            <person name="Tegetmeyer H.E."/>
            <person name="Harder J."/>
            <person name="Fuchs B.M."/>
            <person name="Amann R.I."/>
            <person name="Teeling H."/>
        </authorList>
    </citation>
    <scope>NUCLEOTIDE SEQUENCE [LARGE SCALE GENOMIC DNA]</scope>
    <source>
        <strain evidence="1 2">Hel1_31_D35</strain>
    </source>
</reference>
<evidence type="ECO:0000313" key="2">
    <source>
        <dbReference type="Proteomes" id="UP000229757"/>
    </source>
</evidence>
<evidence type="ECO:0000313" key="1">
    <source>
        <dbReference type="EMBL" id="ATX75891.1"/>
    </source>
</evidence>
<dbReference type="KEGG" id="rfo:REIFOR_00723"/>
<gene>
    <name evidence="1" type="ORF">REIFOR_00723</name>
</gene>
<accession>A0A2K8KPV2</accession>